<evidence type="ECO:0000313" key="4">
    <source>
        <dbReference type="EMBL" id="WIX76321.1"/>
    </source>
</evidence>
<evidence type="ECO:0000259" key="2">
    <source>
        <dbReference type="Pfam" id="PF21307"/>
    </source>
</evidence>
<dbReference type="GO" id="GO:0004560">
    <property type="term" value="F:alpha-L-fucosidase activity"/>
    <property type="evidence" value="ECO:0007669"/>
    <property type="project" value="InterPro"/>
</dbReference>
<dbReference type="InterPro" id="IPR012341">
    <property type="entry name" value="6hp_glycosidase-like_sf"/>
</dbReference>
<dbReference type="EMBL" id="CP127294">
    <property type="protein sequence ID" value="WIX76321.1"/>
    <property type="molecule type" value="Genomic_DNA"/>
</dbReference>
<reference evidence="4 5" key="1">
    <citation type="submission" date="2023-06" db="EMBL/GenBank/DDBJ databases">
        <authorList>
            <person name="Oyuntsetseg B."/>
            <person name="Kim S.B."/>
        </authorList>
    </citation>
    <scope>NUCLEOTIDE SEQUENCE [LARGE SCALE GENOMIC DNA]</scope>
    <source>
        <strain evidence="4 5">2-15</strain>
    </source>
</reference>
<name>A0A9Y2IBP2_9PSEU</name>
<proteinExistence type="predicted"/>
<dbReference type="Pfam" id="PF10518">
    <property type="entry name" value="TAT_signal"/>
    <property type="match status" value="1"/>
</dbReference>
<evidence type="ECO:0000259" key="3">
    <source>
        <dbReference type="Pfam" id="PF22124"/>
    </source>
</evidence>
<dbReference type="InterPro" id="IPR006311">
    <property type="entry name" value="TAT_signal"/>
</dbReference>
<organism evidence="4 5">
    <name type="scientific">Amycolatopsis carbonis</name>
    <dbReference type="NCBI Taxonomy" id="715471"/>
    <lineage>
        <taxon>Bacteria</taxon>
        <taxon>Bacillati</taxon>
        <taxon>Actinomycetota</taxon>
        <taxon>Actinomycetes</taxon>
        <taxon>Pseudonocardiales</taxon>
        <taxon>Pseudonocardiaceae</taxon>
        <taxon>Amycolatopsis</taxon>
    </lineage>
</organism>
<dbReference type="PIRSF" id="PIRSF007663">
    <property type="entry name" value="UCP007663"/>
    <property type="match status" value="1"/>
</dbReference>
<dbReference type="Pfam" id="PF14498">
    <property type="entry name" value="Glyco_hyd_65N_2"/>
    <property type="match status" value="2"/>
</dbReference>
<dbReference type="Gene3D" id="2.60.40.1180">
    <property type="entry name" value="Golgi alpha-mannosidase II"/>
    <property type="match status" value="1"/>
</dbReference>
<dbReference type="InterPro" id="IPR027414">
    <property type="entry name" value="GH95_N_dom"/>
</dbReference>
<dbReference type="AlphaFoldDB" id="A0A9Y2IBP2"/>
<keyword evidence="4" id="KW-0378">Hydrolase</keyword>
<evidence type="ECO:0000259" key="1">
    <source>
        <dbReference type="Pfam" id="PF14498"/>
    </source>
</evidence>
<gene>
    <name evidence="4" type="ORF">QRX50_33300</name>
</gene>
<dbReference type="GO" id="GO:0005975">
    <property type="term" value="P:carbohydrate metabolic process"/>
    <property type="evidence" value="ECO:0007669"/>
    <property type="project" value="InterPro"/>
</dbReference>
<dbReference type="Gene3D" id="2.70.98.50">
    <property type="entry name" value="putative glycoside hydrolase family protein from bacillus halodurans"/>
    <property type="match status" value="1"/>
</dbReference>
<dbReference type="InterPro" id="IPR019546">
    <property type="entry name" value="TAT_signal_bac_arc"/>
</dbReference>
<dbReference type="InterPro" id="IPR013780">
    <property type="entry name" value="Glyco_hydro_b"/>
</dbReference>
<sequence length="786" mass="85250">MSDLSSPPSRRTFLKLGGAVGAGFALSGFRPFTAQASPARPPSADLVADNAATTLWYPAPAVESHVIEQALPIGNGRIGGLVGGDPAADYLYFTDSSLWTGGLNDTVQDDGQLPYGKDDFGSFGLLAKVRLKLPAHTGVSGYRRTLDLSNGLVTATYGLRGATYRREVYASYPDDVVVIRLTQQGGGSYTGSVTLEGTRDEKPTAGGGAVSLGGTFANGLKYSSAVTAASKGGRVSVSGTEVTFTGCSEVVIVICGGTNYVPDAARHYLDAGANPASVAVGKVKAAAAASGTALLATHVQDYRKLFDRMKVDLGQSPANRRTLDSWSRIAVRYTDPGTPDPELEASYVQFGRYLTITGSRSGLPISLQGLWLNNNSPDWYSDYHTDINLEMNYWLADRAGLKECFSALADYCLAQLPSWTDTTKRLFNDPRNRFRNSTGKIAGWAIAFSTNIYGGSGWVWHPAGNAWLCNNLWDHYEFTQDMAYLAKVYPVLKGATEFWEARLVTKTIDGKDYLVSDTDWSPEQGPDAQGNTYSQELVHDLFGHFTQATQILGRDGDYGKTITGMRDRLHLPTVSPVTGWLQEWLVPENLGETTHRHLSPLIGFFPGDRINTDTASKELIDGVRNLLIARGMDTFGWGCAWRSACWARLKDADRAYQLFLTILRPSFNNGNGTAANFFDMYSQGSYTIFQIDANLGGPTAVLEMLLYSRSGVIELLPALPSAWAESGHVTGIGARGGFEVDLEWRRGKVTKAVVRSVGGTETELRAGSWKQQIRLRPGQSITVSPR</sequence>
<dbReference type="RefSeq" id="WP_285967070.1">
    <property type="nucleotide sequence ID" value="NZ_CP127294.1"/>
</dbReference>
<accession>A0A9Y2IBP2</accession>
<dbReference type="SUPFAM" id="SSF48208">
    <property type="entry name" value="Six-hairpin glycosidases"/>
    <property type="match status" value="1"/>
</dbReference>
<dbReference type="InterPro" id="IPR016518">
    <property type="entry name" value="Alpha-L-fucosidase"/>
</dbReference>
<feature type="domain" description="Glycosyl hydrolase family 95 catalytic" evidence="3">
    <location>
        <begin position="292"/>
        <end position="705"/>
    </location>
</feature>
<feature type="domain" description="Alpha fucosidase A-like C-terminal" evidence="2">
    <location>
        <begin position="708"/>
        <end position="768"/>
    </location>
</feature>
<dbReference type="PANTHER" id="PTHR31084">
    <property type="entry name" value="ALPHA-L-FUCOSIDASE 2"/>
    <property type="match status" value="1"/>
</dbReference>
<keyword evidence="5" id="KW-1185">Reference proteome</keyword>
<feature type="domain" description="Glycosyl hydrolase family 95 N-terminal" evidence="1">
    <location>
        <begin position="55"/>
        <end position="105"/>
    </location>
</feature>
<feature type="domain" description="Glycosyl hydrolase family 95 N-terminal" evidence="1">
    <location>
        <begin position="123"/>
        <end position="261"/>
    </location>
</feature>
<dbReference type="InterPro" id="IPR054363">
    <property type="entry name" value="GH95_cat"/>
</dbReference>
<evidence type="ECO:0000313" key="5">
    <source>
        <dbReference type="Proteomes" id="UP001236014"/>
    </source>
</evidence>
<dbReference type="InterPro" id="IPR049053">
    <property type="entry name" value="AFCA-like_C"/>
</dbReference>
<dbReference type="Pfam" id="PF21307">
    <property type="entry name" value="Glyco_hydro_95_C"/>
    <property type="match status" value="1"/>
</dbReference>
<dbReference type="InterPro" id="IPR008928">
    <property type="entry name" value="6-hairpin_glycosidase_sf"/>
</dbReference>
<protein>
    <submittedName>
        <fullName evidence="4">Glycoside hydrolase N-terminal domain-containing protein</fullName>
    </submittedName>
</protein>
<dbReference type="Pfam" id="PF22124">
    <property type="entry name" value="Glyco_hydro_95_cat"/>
    <property type="match status" value="1"/>
</dbReference>
<dbReference type="Proteomes" id="UP001236014">
    <property type="component" value="Chromosome"/>
</dbReference>
<dbReference type="Gene3D" id="1.50.10.10">
    <property type="match status" value="1"/>
</dbReference>
<dbReference type="PROSITE" id="PS51318">
    <property type="entry name" value="TAT"/>
    <property type="match status" value="1"/>
</dbReference>
<dbReference type="PANTHER" id="PTHR31084:SF3">
    <property type="entry name" value="ALPHA-FUCOSIDASE A"/>
    <property type="match status" value="1"/>
</dbReference>
<dbReference type="KEGG" id="acab:QRX50_33300"/>